<reference evidence="2" key="1">
    <citation type="submission" date="2022-04" db="EMBL/GenBank/DDBJ databases">
        <title>A functionally conserved STORR gene fusion in Papaver species that diverged 16.8 million years ago.</title>
        <authorList>
            <person name="Catania T."/>
        </authorList>
    </citation>
    <scope>NUCLEOTIDE SEQUENCE</scope>
    <source>
        <strain evidence="2">S-188037</strain>
    </source>
</reference>
<dbReference type="EMBL" id="JAJJMB010017781">
    <property type="protein sequence ID" value="KAI3834924.1"/>
    <property type="molecule type" value="Genomic_DNA"/>
</dbReference>
<sequence length="96" mass="11159">MRNKILATIEEKRTESKAKERRFSYLSDGLLIWYQILGFAAIFRDCTKGKFQVPRRLIKSAVLRWNSGDTSLSSESSSDSEDSFMELLMVKEHSEY</sequence>
<comment type="caution">
    <text evidence="2">The sequence shown here is derived from an EMBL/GenBank/DDBJ whole genome shotgun (WGS) entry which is preliminary data.</text>
</comment>
<gene>
    <name evidence="2" type="ORF">MKW98_016037</name>
</gene>
<keyword evidence="3" id="KW-1185">Reference proteome</keyword>
<dbReference type="AlphaFoldDB" id="A0AAD4X398"/>
<protein>
    <submittedName>
        <fullName evidence="2">Uncharacterized protein</fullName>
    </submittedName>
</protein>
<keyword evidence="1" id="KW-0472">Membrane</keyword>
<evidence type="ECO:0000313" key="3">
    <source>
        <dbReference type="Proteomes" id="UP001202328"/>
    </source>
</evidence>
<keyword evidence="1" id="KW-1133">Transmembrane helix</keyword>
<dbReference type="Proteomes" id="UP001202328">
    <property type="component" value="Unassembled WGS sequence"/>
</dbReference>
<feature type="transmembrane region" description="Helical" evidence="1">
    <location>
        <begin position="23"/>
        <end position="43"/>
    </location>
</feature>
<accession>A0AAD4X398</accession>
<proteinExistence type="predicted"/>
<evidence type="ECO:0000256" key="1">
    <source>
        <dbReference type="SAM" id="Phobius"/>
    </source>
</evidence>
<evidence type="ECO:0000313" key="2">
    <source>
        <dbReference type="EMBL" id="KAI3834924.1"/>
    </source>
</evidence>
<keyword evidence="1" id="KW-0812">Transmembrane</keyword>
<name>A0AAD4X398_9MAGN</name>
<organism evidence="2 3">
    <name type="scientific">Papaver atlanticum</name>
    <dbReference type="NCBI Taxonomy" id="357466"/>
    <lineage>
        <taxon>Eukaryota</taxon>
        <taxon>Viridiplantae</taxon>
        <taxon>Streptophyta</taxon>
        <taxon>Embryophyta</taxon>
        <taxon>Tracheophyta</taxon>
        <taxon>Spermatophyta</taxon>
        <taxon>Magnoliopsida</taxon>
        <taxon>Ranunculales</taxon>
        <taxon>Papaveraceae</taxon>
        <taxon>Papaveroideae</taxon>
        <taxon>Papaver</taxon>
    </lineage>
</organism>